<evidence type="ECO:0000313" key="4">
    <source>
        <dbReference type="EMBL" id="KAF2797662.1"/>
    </source>
</evidence>
<proteinExistence type="predicted"/>
<name>A0A6A6XMV0_9PLEO</name>
<keyword evidence="2" id="KW-0732">Signal</keyword>
<evidence type="ECO:0000259" key="3">
    <source>
        <dbReference type="Pfam" id="PF24808"/>
    </source>
</evidence>
<dbReference type="EMBL" id="MU001801">
    <property type="protein sequence ID" value="KAF2797662.1"/>
    <property type="molecule type" value="Genomic_DNA"/>
</dbReference>
<feature type="region of interest" description="Disordered" evidence="1">
    <location>
        <begin position="131"/>
        <end position="160"/>
    </location>
</feature>
<gene>
    <name evidence="4" type="ORF">K505DRAFT_322414</name>
</gene>
<evidence type="ECO:0000256" key="1">
    <source>
        <dbReference type="SAM" id="MobiDB-lite"/>
    </source>
</evidence>
<feature type="chain" id="PRO_5025546816" description="DUF7707 domain-containing protein" evidence="2">
    <location>
        <begin position="20"/>
        <end position="197"/>
    </location>
</feature>
<dbReference type="Proteomes" id="UP000799757">
    <property type="component" value="Unassembled WGS sequence"/>
</dbReference>
<sequence length="197" mass="20169">MLYSTVLVAVAAFAGFASAQNSTIPCCTVPVNTVPDDQKTLWCQAERNTCPEICGGLGQIASGGNNCDDTTLNFTCTCKNGTKPDMSLYQQSVPGQMCRLWFDTCINATGSDLQAQFQCRTDRDTKCGNLTTDGESASTSSASSTSTASQTGGGNAASATISSSSSTAAAATVLAMAREYGTPLFAGGMAALFGLAL</sequence>
<organism evidence="4 5">
    <name type="scientific">Melanomma pulvis-pyrius CBS 109.77</name>
    <dbReference type="NCBI Taxonomy" id="1314802"/>
    <lineage>
        <taxon>Eukaryota</taxon>
        <taxon>Fungi</taxon>
        <taxon>Dikarya</taxon>
        <taxon>Ascomycota</taxon>
        <taxon>Pezizomycotina</taxon>
        <taxon>Dothideomycetes</taxon>
        <taxon>Pleosporomycetidae</taxon>
        <taxon>Pleosporales</taxon>
        <taxon>Melanommataceae</taxon>
        <taxon>Melanomma</taxon>
    </lineage>
</organism>
<evidence type="ECO:0000313" key="5">
    <source>
        <dbReference type="Proteomes" id="UP000799757"/>
    </source>
</evidence>
<protein>
    <recommendedName>
        <fullName evidence="3">DUF7707 domain-containing protein</fullName>
    </recommendedName>
</protein>
<accession>A0A6A6XMV0</accession>
<dbReference type="OrthoDB" id="2121879at2759"/>
<reference evidence="4" key="1">
    <citation type="journal article" date="2020" name="Stud. Mycol.">
        <title>101 Dothideomycetes genomes: a test case for predicting lifestyles and emergence of pathogens.</title>
        <authorList>
            <person name="Haridas S."/>
            <person name="Albert R."/>
            <person name="Binder M."/>
            <person name="Bloem J."/>
            <person name="Labutti K."/>
            <person name="Salamov A."/>
            <person name="Andreopoulos B."/>
            <person name="Baker S."/>
            <person name="Barry K."/>
            <person name="Bills G."/>
            <person name="Bluhm B."/>
            <person name="Cannon C."/>
            <person name="Castanera R."/>
            <person name="Culley D."/>
            <person name="Daum C."/>
            <person name="Ezra D."/>
            <person name="Gonzalez J."/>
            <person name="Henrissat B."/>
            <person name="Kuo A."/>
            <person name="Liang C."/>
            <person name="Lipzen A."/>
            <person name="Lutzoni F."/>
            <person name="Magnuson J."/>
            <person name="Mondo S."/>
            <person name="Nolan M."/>
            <person name="Ohm R."/>
            <person name="Pangilinan J."/>
            <person name="Park H.-J."/>
            <person name="Ramirez L."/>
            <person name="Alfaro M."/>
            <person name="Sun H."/>
            <person name="Tritt A."/>
            <person name="Yoshinaga Y."/>
            <person name="Zwiers L.-H."/>
            <person name="Turgeon B."/>
            <person name="Goodwin S."/>
            <person name="Spatafora J."/>
            <person name="Crous P."/>
            <person name="Grigoriev I."/>
        </authorList>
    </citation>
    <scope>NUCLEOTIDE SEQUENCE</scope>
    <source>
        <strain evidence="4">CBS 109.77</strain>
    </source>
</reference>
<feature type="signal peptide" evidence="2">
    <location>
        <begin position="1"/>
        <end position="19"/>
    </location>
</feature>
<dbReference type="InterPro" id="IPR056124">
    <property type="entry name" value="DUF7707"/>
</dbReference>
<dbReference type="PANTHER" id="PTHR38118:SF2">
    <property type="entry name" value="CDP-ALCOHOL PHOSPHATIDYLTRANSFERASE PROTEIN"/>
    <property type="match status" value="1"/>
</dbReference>
<dbReference type="PANTHER" id="PTHR38118">
    <property type="entry name" value="ANCHORED CELL WALL PROTEIN 11-RELATED"/>
    <property type="match status" value="1"/>
</dbReference>
<dbReference type="Pfam" id="PF24808">
    <property type="entry name" value="DUF7707"/>
    <property type="match status" value="1"/>
</dbReference>
<keyword evidence="5" id="KW-1185">Reference proteome</keyword>
<dbReference type="AlphaFoldDB" id="A0A6A6XMV0"/>
<feature type="domain" description="DUF7707" evidence="3">
    <location>
        <begin position="28"/>
        <end position="131"/>
    </location>
</feature>
<evidence type="ECO:0000256" key="2">
    <source>
        <dbReference type="SAM" id="SignalP"/>
    </source>
</evidence>